<dbReference type="Pfam" id="PF08818">
    <property type="entry name" value="DUF1801"/>
    <property type="match status" value="1"/>
</dbReference>
<name>A0A2T5YTB7_9BACT</name>
<dbReference type="RefSeq" id="WP_108210423.1">
    <property type="nucleotide sequence ID" value="NZ_QBKI01000001.1"/>
</dbReference>
<dbReference type="InterPro" id="IPR014922">
    <property type="entry name" value="YdhG-like"/>
</dbReference>
<evidence type="ECO:0000259" key="1">
    <source>
        <dbReference type="Pfam" id="PF08818"/>
    </source>
</evidence>
<reference evidence="2 3" key="1">
    <citation type="submission" date="2018-04" db="EMBL/GenBank/DDBJ databases">
        <title>Genomic Encyclopedia of Archaeal and Bacterial Type Strains, Phase II (KMG-II): from individual species to whole genera.</title>
        <authorList>
            <person name="Goeker M."/>
        </authorList>
    </citation>
    <scope>NUCLEOTIDE SEQUENCE [LARGE SCALE GENOMIC DNA]</scope>
    <source>
        <strain evidence="2 3">DSM 100162</strain>
    </source>
</reference>
<sequence>MENGSKEVSNFLAELEHPLKELILEIRSAITKSNPGLKEHIKWNAPSYAIDGEDRVTMKLFPPKNIQVVFHTGAKPKKQPTERLITDTAGILKWVANDRAVATFKSKEEVQRKASEFQKIINSWLKASAKAD</sequence>
<comment type="caution">
    <text evidence="2">The sequence shown here is derived from an EMBL/GenBank/DDBJ whole genome shotgun (WGS) entry which is preliminary data.</text>
</comment>
<feature type="domain" description="YdhG-like" evidence="1">
    <location>
        <begin position="20"/>
        <end position="124"/>
    </location>
</feature>
<dbReference type="SUPFAM" id="SSF159888">
    <property type="entry name" value="YdhG-like"/>
    <property type="match status" value="1"/>
</dbReference>
<dbReference type="Proteomes" id="UP000244225">
    <property type="component" value="Unassembled WGS sequence"/>
</dbReference>
<evidence type="ECO:0000313" key="3">
    <source>
        <dbReference type="Proteomes" id="UP000244225"/>
    </source>
</evidence>
<protein>
    <submittedName>
        <fullName evidence="2">Uncharacterized protein DUF1801</fullName>
    </submittedName>
</protein>
<dbReference type="OrthoDB" id="9811812at2"/>
<dbReference type="EMBL" id="QBKI01000001">
    <property type="protein sequence ID" value="PTX22553.1"/>
    <property type="molecule type" value="Genomic_DNA"/>
</dbReference>
<evidence type="ECO:0000313" key="2">
    <source>
        <dbReference type="EMBL" id="PTX22553.1"/>
    </source>
</evidence>
<gene>
    <name evidence="2" type="ORF">C8N40_101379</name>
</gene>
<organism evidence="2 3">
    <name type="scientific">Pontibacter mucosus</name>
    <dbReference type="NCBI Taxonomy" id="1649266"/>
    <lineage>
        <taxon>Bacteria</taxon>
        <taxon>Pseudomonadati</taxon>
        <taxon>Bacteroidota</taxon>
        <taxon>Cytophagia</taxon>
        <taxon>Cytophagales</taxon>
        <taxon>Hymenobacteraceae</taxon>
        <taxon>Pontibacter</taxon>
    </lineage>
</organism>
<proteinExistence type="predicted"/>
<keyword evidence="3" id="KW-1185">Reference proteome</keyword>
<dbReference type="AlphaFoldDB" id="A0A2T5YTB7"/>
<accession>A0A2T5YTB7</accession>
<dbReference type="Gene3D" id="3.90.1150.200">
    <property type="match status" value="1"/>
</dbReference>